<feature type="region of interest" description="Disordered" evidence="9">
    <location>
        <begin position="89"/>
        <end position="257"/>
    </location>
</feature>
<dbReference type="STRING" id="102285.A0A0R3TM15"/>
<evidence type="ECO:0000256" key="9">
    <source>
        <dbReference type="SAM" id="MobiDB-lite"/>
    </source>
</evidence>
<dbReference type="Gene3D" id="1.10.510.10">
    <property type="entry name" value="Transferase(Phosphotransferase) domain 1"/>
    <property type="match status" value="1"/>
</dbReference>
<dbReference type="EC" id="2.7.11.1" evidence="1"/>
<dbReference type="Pfam" id="PF00069">
    <property type="entry name" value="Pkinase"/>
    <property type="match status" value="2"/>
</dbReference>
<keyword evidence="5" id="KW-0418">Kinase</keyword>
<keyword evidence="12" id="KW-1185">Reference proteome</keyword>
<proteinExistence type="predicted"/>
<reference evidence="13" key="1">
    <citation type="submission" date="2017-02" db="UniProtKB">
        <authorList>
            <consortium name="WormBaseParasite"/>
        </authorList>
    </citation>
    <scope>IDENTIFICATION</scope>
</reference>
<dbReference type="InterPro" id="IPR011009">
    <property type="entry name" value="Kinase-like_dom_sf"/>
</dbReference>
<reference evidence="11 12" key="2">
    <citation type="submission" date="2018-11" db="EMBL/GenBank/DDBJ databases">
        <authorList>
            <consortium name="Pathogen Informatics"/>
        </authorList>
    </citation>
    <scope>NUCLEOTIDE SEQUENCE [LARGE SCALE GENOMIC DNA]</scope>
</reference>
<gene>
    <name evidence="11" type="ORF">HNAJ_LOCUS8329</name>
</gene>
<evidence type="ECO:0000313" key="13">
    <source>
        <dbReference type="WBParaSite" id="HNAJ_0000833301-mRNA-1"/>
    </source>
</evidence>
<feature type="compositionally biased region" description="Basic and acidic residues" evidence="9">
    <location>
        <begin position="166"/>
        <end position="175"/>
    </location>
</feature>
<evidence type="ECO:0000259" key="10">
    <source>
        <dbReference type="PROSITE" id="PS50011"/>
    </source>
</evidence>
<evidence type="ECO:0000313" key="11">
    <source>
        <dbReference type="EMBL" id="VDO04244.1"/>
    </source>
</evidence>
<dbReference type="EMBL" id="UZAE01012262">
    <property type="protein sequence ID" value="VDO04244.1"/>
    <property type="molecule type" value="Genomic_DNA"/>
</dbReference>
<comment type="catalytic activity">
    <reaction evidence="7">
        <text>L-threonyl-[protein] + ATP = O-phospho-L-threonyl-[protein] + ADP + H(+)</text>
        <dbReference type="Rhea" id="RHEA:46608"/>
        <dbReference type="Rhea" id="RHEA-COMP:11060"/>
        <dbReference type="Rhea" id="RHEA-COMP:11605"/>
        <dbReference type="ChEBI" id="CHEBI:15378"/>
        <dbReference type="ChEBI" id="CHEBI:30013"/>
        <dbReference type="ChEBI" id="CHEBI:30616"/>
        <dbReference type="ChEBI" id="CHEBI:61977"/>
        <dbReference type="ChEBI" id="CHEBI:456216"/>
        <dbReference type="EC" id="2.7.11.1"/>
    </reaction>
</comment>
<evidence type="ECO:0000256" key="7">
    <source>
        <dbReference type="ARBA" id="ARBA00047899"/>
    </source>
</evidence>
<protein>
    <recommendedName>
        <fullName evidence="1">non-specific serine/threonine protein kinase</fullName>
        <ecNumber evidence="1">2.7.11.1</ecNumber>
    </recommendedName>
</protein>
<dbReference type="OrthoDB" id="4062651at2759"/>
<keyword evidence="6" id="KW-0067">ATP-binding</keyword>
<keyword evidence="4" id="KW-0547">Nucleotide-binding</keyword>
<keyword evidence="2" id="KW-0723">Serine/threonine-protein kinase</keyword>
<dbReference type="PANTHER" id="PTHR24356:SF407">
    <property type="entry name" value="RAC SERINE_THREONINE-PROTEIN KINASE"/>
    <property type="match status" value="1"/>
</dbReference>
<name>A0A0R3TM15_RODNA</name>
<dbReference type="PROSITE" id="PS50011">
    <property type="entry name" value="PROTEIN_KINASE_DOM"/>
    <property type="match status" value="1"/>
</dbReference>
<evidence type="ECO:0000256" key="8">
    <source>
        <dbReference type="ARBA" id="ARBA00048679"/>
    </source>
</evidence>
<dbReference type="InterPro" id="IPR008271">
    <property type="entry name" value="Ser/Thr_kinase_AS"/>
</dbReference>
<evidence type="ECO:0000256" key="5">
    <source>
        <dbReference type="ARBA" id="ARBA00022777"/>
    </source>
</evidence>
<evidence type="ECO:0000256" key="1">
    <source>
        <dbReference type="ARBA" id="ARBA00012513"/>
    </source>
</evidence>
<evidence type="ECO:0000256" key="2">
    <source>
        <dbReference type="ARBA" id="ARBA00022527"/>
    </source>
</evidence>
<evidence type="ECO:0000256" key="6">
    <source>
        <dbReference type="ARBA" id="ARBA00022840"/>
    </source>
</evidence>
<feature type="domain" description="Protein kinase" evidence="10">
    <location>
        <begin position="447"/>
        <end position="747"/>
    </location>
</feature>
<dbReference type="InterPro" id="IPR050236">
    <property type="entry name" value="Ser_Thr_kinase_AGC"/>
</dbReference>
<dbReference type="AlphaFoldDB" id="A0A0R3TM15"/>
<dbReference type="PANTHER" id="PTHR24356">
    <property type="entry name" value="SERINE/THREONINE-PROTEIN KINASE"/>
    <property type="match status" value="1"/>
</dbReference>
<dbReference type="GO" id="GO:0035556">
    <property type="term" value="P:intracellular signal transduction"/>
    <property type="evidence" value="ECO:0007669"/>
    <property type="project" value="TreeGrafter"/>
</dbReference>
<dbReference type="WBParaSite" id="HNAJ_0000833301-mRNA-1">
    <property type="protein sequence ID" value="HNAJ_0000833301-mRNA-1"/>
    <property type="gene ID" value="HNAJ_0000833301"/>
</dbReference>
<dbReference type="Proteomes" id="UP000278807">
    <property type="component" value="Unassembled WGS sequence"/>
</dbReference>
<dbReference type="SMART" id="SM00220">
    <property type="entry name" value="S_TKc"/>
    <property type="match status" value="1"/>
</dbReference>
<feature type="region of interest" description="Disordered" evidence="9">
    <location>
        <begin position="813"/>
        <end position="846"/>
    </location>
</feature>
<feature type="compositionally biased region" description="Basic and acidic residues" evidence="9">
    <location>
        <begin position="269"/>
        <end position="280"/>
    </location>
</feature>
<dbReference type="GO" id="GO:0005524">
    <property type="term" value="F:ATP binding"/>
    <property type="evidence" value="ECO:0007669"/>
    <property type="project" value="UniProtKB-KW"/>
</dbReference>
<feature type="region of interest" description="Disordered" evidence="9">
    <location>
        <begin position="269"/>
        <end position="322"/>
    </location>
</feature>
<feature type="compositionally biased region" description="Polar residues" evidence="9">
    <location>
        <begin position="814"/>
        <end position="829"/>
    </location>
</feature>
<sequence length="870" mass="100624">MGLFQYKVKSSIKEHIKGIFNRNSKPRNENVMSNFSKDASQVNSLELNSQKNTGRHYGNRIHYLISKGRHESNQSNGNIVKHVEKAPEFGDSKVNSHPHKSNFPPTNRSTVDLDSRNSSTVSHNGSISYSKDNHQTYSHCRQSTGKYTRGVRKRSASRKSVGSVDKYNEKSESHHSKSRQYASEPLRKPIFPNQNRIFPQNTVKKNGRMNSYHSVRRNLNSSSKPKGSNFHGSRGSKSRSDYHNESSNPNEKPYWSSTSFSSDVSIEQWKRKNKNDDHKSNSKGRTWMFKPKNKTQLSAHKKNSNPQYNNKSKEERTTNKQTFKISTKFHNKRYETKIDYSTRSIRNSSFTGVESRRNTGAKLELTKAPMKHAQGQNKTLLTNTLCPQKRHEILSSNKPCVCMKVEKMKALQGGPVYYEWHKVEVKAVDEKIIKKLETSPSLDEFELMCPTKVSTGGQGTVAWVHLPRTTKQYALKFKLRQDKNDKTWFIERREAKLLQKIKHSFIVDTYHIYETDSALFMAFEYLSGGCLWHHIARIGVLPEGYAAYYAACILTALSYLHERGIVYRDMKAENIVLDYQHRPKLIDFGMSKYFPSVKREMRMNESGENKEPFESPIGKEVLHVTNSYWASPDIDSDDEEDDPPTRYYYAAYLAPEIYEIPTESNQFIDSWGLGYLLLEMVLGYGIFRPIPWANVKGQHLSQEWKLYLPSDLLKKLTPKCRSLIFKMLIRHPQSRLSLKAAMRHSFFCRIPWTNLHAFAGPNLSKFQNPAEFHKHHSKILSYSIDQRSKFFPARKSLNPHPIYRMFYNHRGQNRRNSSEVTSHKTNTGKTSEEAVSTHKIAGSRRVDKPRGDRVCYLENNTNCLRQARNP</sequence>
<dbReference type="InterPro" id="IPR000719">
    <property type="entry name" value="Prot_kinase_dom"/>
</dbReference>
<feature type="compositionally biased region" description="Polar residues" evidence="9">
    <location>
        <begin position="245"/>
        <end position="257"/>
    </location>
</feature>
<dbReference type="GO" id="GO:0004674">
    <property type="term" value="F:protein serine/threonine kinase activity"/>
    <property type="evidence" value="ECO:0007669"/>
    <property type="project" value="UniProtKB-KW"/>
</dbReference>
<evidence type="ECO:0000313" key="12">
    <source>
        <dbReference type="Proteomes" id="UP000278807"/>
    </source>
</evidence>
<feature type="compositionally biased region" description="Polar residues" evidence="9">
    <location>
        <begin position="294"/>
        <end position="310"/>
    </location>
</feature>
<feature type="compositionally biased region" description="Polar residues" evidence="9">
    <location>
        <begin position="103"/>
        <end position="146"/>
    </location>
</feature>
<dbReference type="PROSITE" id="PS00108">
    <property type="entry name" value="PROTEIN_KINASE_ST"/>
    <property type="match status" value="1"/>
</dbReference>
<organism evidence="13">
    <name type="scientific">Rodentolepis nana</name>
    <name type="common">Dwarf tapeworm</name>
    <name type="synonym">Hymenolepis nana</name>
    <dbReference type="NCBI Taxonomy" id="102285"/>
    <lineage>
        <taxon>Eukaryota</taxon>
        <taxon>Metazoa</taxon>
        <taxon>Spiralia</taxon>
        <taxon>Lophotrochozoa</taxon>
        <taxon>Platyhelminthes</taxon>
        <taxon>Cestoda</taxon>
        <taxon>Eucestoda</taxon>
        <taxon>Cyclophyllidea</taxon>
        <taxon>Hymenolepididae</taxon>
        <taxon>Rodentolepis</taxon>
    </lineage>
</organism>
<evidence type="ECO:0000256" key="4">
    <source>
        <dbReference type="ARBA" id="ARBA00022741"/>
    </source>
</evidence>
<accession>A0A0R3TM15</accession>
<comment type="catalytic activity">
    <reaction evidence="8">
        <text>L-seryl-[protein] + ATP = O-phospho-L-seryl-[protein] + ADP + H(+)</text>
        <dbReference type="Rhea" id="RHEA:17989"/>
        <dbReference type="Rhea" id="RHEA-COMP:9863"/>
        <dbReference type="Rhea" id="RHEA-COMP:11604"/>
        <dbReference type="ChEBI" id="CHEBI:15378"/>
        <dbReference type="ChEBI" id="CHEBI:29999"/>
        <dbReference type="ChEBI" id="CHEBI:30616"/>
        <dbReference type="ChEBI" id="CHEBI:83421"/>
        <dbReference type="ChEBI" id="CHEBI:456216"/>
        <dbReference type="EC" id="2.7.11.1"/>
    </reaction>
</comment>
<evidence type="ECO:0000256" key="3">
    <source>
        <dbReference type="ARBA" id="ARBA00022679"/>
    </source>
</evidence>
<feature type="compositionally biased region" description="Polar residues" evidence="9">
    <location>
        <begin position="192"/>
        <end position="226"/>
    </location>
</feature>
<keyword evidence="3" id="KW-0808">Transferase</keyword>
<dbReference type="SUPFAM" id="SSF56112">
    <property type="entry name" value="Protein kinase-like (PK-like)"/>
    <property type="match status" value="1"/>
</dbReference>